<feature type="domain" description="DZANK-type" evidence="1">
    <location>
        <begin position="82"/>
        <end position="134"/>
    </location>
</feature>
<reference evidence="2" key="1">
    <citation type="submission" date="2009-10" db="EMBL/GenBank/DDBJ databases">
        <title>Complete sequence of Bacillus selenitireducens MLS10.</title>
        <authorList>
            <consortium name="US DOE Joint Genome Institute"/>
            <person name="Lucas S."/>
            <person name="Copeland A."/>
            <person name="Lapidus A."/>
            <person name="Glavina del Rio T."/>
            <person name="Dalin E."/>
            <person name="Tice H."/>
            <person name="Bruce D."/>
            <person name="Goodwin L."/>
            <person name="Pitluck S."/>
            <person name="Sims D."/>
            <person name="Brettin T."/>
            <person name="Detter J.C."/>
            <person name="Han C."/>
            <person name="Larimer F."/>
            <person name="Land M."/>
            <person name="Hauser L."/>
            <person name="Kyrpides N."/>
            <person name="Ovchinnikova G."/>
            <person name="Stolz J."/>
        </authorList>
    </citation>
    <scope>NUCLEOTIDE SEQUENCE [LARGE SCALE GENOMIC DNA]</scope>
    <source>
        <strain evidence="2">MLS10</strain>
    </source>
</reference>
<keyword evidence="3" id="KW-1185">Reference proteome</keyword>
<evidence type="ECO:0000259" key="1">
    <source>
        <dbReference type="Pfam" id="PF12773"/>
    </source>
</evidence>
<organism evidence="2 3">
    <name type="scientific">Bacillus selenitireducens (strain ATCC 700615 / DSM 15326 / MLS10)</name>
    <dbReference type="NCBI Taxonomy" id="439292"/>
    <lineage>
        <taxon>Bacteria</taxon>
        <taxon>Bacillati</taxon>
        <taxon>Bacillota</taxon>
        <taxon>Bacilli</taxon>
        <taxon>Bacillales</taxon>
        <taxon>Bacillaceae</taxon>
        <taxon>Salisediminibacterium</taxon>
    </lineage>
</organism>
<gene>
    <name evidence="2" type="ordered locus">Bsel_0837</name>
</gene>
<accession>D6XZJ1</accession>
<dbReference type="KEGG" id="bse:Bsel_0837"/>
<proteinExistence type="predicted"/>
<dbReference type="InterPro" id="IPR025874">
    <property type="entry name" value="DZR"/>
</dbReference>
<evidence type="ECO:0000313" key="3">
    <source>
        <dbReference type="Proteomes" id="UP000000271"/>
    </source>
</evidence>
<dbReference type="eggNOG" id="COG1040">
    <property type="taxonomic scope" value="Bacteria"/>
</dbReference>
<dbReference type="STRING" id="439292.Bsel_0837"/>
<dbReference type="RefSeq" id="WP_013171790.1">
    <property type="nucleotide sequence ID" value="NC_014219.1"/>
</dbReference>
<sequence>MSQGSAVQTERELGIEIRKKTHERTEKMIQLGEATYKEIRSGSSEDEQINNLHEQLFKIDMSIVEMKQKIAAIRAQSEKQICECGNEIAEGDMFCGECGSKVVKEEPLDEENSKVCKTCQHQVPVTASFCPACGHLAD</sequence>
<dbReference type="Pfam" id="PF12773">
    <property type="entry name" value="DZR"/>
    <property type="match status" value="1"/>
</dbReference>
<dbReference type="HOGENOM" id="CLU_1683510_0_0_9"/>
<protein>
    <recommendedName>
        <fullName evidence="1">DZANK-type domain-containing protein</fullName>
    </recommendedName>
</protein>
<name>D6XZJ1_BACIE</name>
<dbReference type="EMBL" id="CP001791">
    <property type="protein sequence ID" value="ADH98365.1"/>
    <property type="molecule type" value="Genomic_DNA"/>
</dbReference>
<dbReference type="AlphaFoldDB" id="D6XZJ1"/>
<evidence type="ECO:0000313" key="2">
    <source>
        <dbReference type="EMBL" id="ADH98365.1"/>
    </source>
</evidence>
<dbReference type="Proteomes" id="UP000000271">
    <property type="component" value="Chromosome"/>
</dbReference>